<accession>A0A9D9IQR5</accession>
<reference evidence="2" key="2">
    <citation type="journal article" date="2021" name="PeerJ">
        <title>Extensive microbial diversity within the chicken gut microbiome revealed by metagenomics and culture.</title>
        <authorList>
            <person name="Gilroy R."/>
            <person name="Ravi A."/>
            <person name="Getino M."/>
            <person name="Pursley I."/>
            <person name="Horton D.L."/>
            <person name="Alikhan N.F."/>
            <person name="Baker D."/>
            <person name="Gharbi K."/>
            <person name="Hall N."/>
            <person name="Watson M."/>
            <person name="Adriaenssens E.M."/>
            <person name="Foster-Nyarko E."/>
            <person name="Jarju S."/>
            <person name="Secka A."/>
            <person name="Antonio M."/>
            <person name="Oren A."/>
            <person name="Chaudhuri R.R."/>
            <person name="La Ragione R."/>
            <person name="Hildebrand F."/>
            <person name="Pallen M.J."/>
        </authorList>
    </citation>
    <scope>NUCLEOTIDE SEQUENCE</scope>
    <source>
        <strain evidence="2">6919</strain>
    </source>
</reference>
<evidence type="ECO:0000313" key="3">
    <source>
        <dbReference type="Proteomes" id="UP000823598"/>
    </source>
</evidence>
<dbReference type="Proteomes" id="UP000823598">
    <property type="component" value="Unassembled WGS sequence"/>
</dbReference>
<sequence>MVSASIVTYNTDCGELRRCIDSLLCNDVSVIYVSDNSPDDSLRDFCDGITGVEYIHNGRNLGYGAGHNVAIRKARQVSSDYHLVINSDVYFGEEVIGRIVSYMDANEDVAQVIPNVVYPDGRLQYVIRMLPAPADLIFRRFMPRKMAEKRNFRYCLEFFDHKRPVNVAYHQGSFMFFKVKCFEKVGLFDERFFMYPEDIDITRRMHRHYRTMFFPEVTVVHAHKAASYKSWRMLVVHSLNMIKYFNKWGWIFDNERKQWNKQLLKELGYGE</sequence>
<dbReference type="InterPro" id="IPR001173">
    <property type="entry name" value="Glyco_trans_2-like"/>
</dbReference>
<organism evidence="2 3">
    <name type="scientific">Candidatus Limisoma faecipullorum</name>
    <dbReference type="NCBI Taxonomy" id="2840854"/>
    <lineage>
        <taxon>Bacteria</taxon>
        <taxon>Pseudomonadati</taxon>
        <taxon>Bacteroidota</taxon>
        <taxon>Bacteroidia</taxon>
        <taxon>Bacteroidales</taxon>
        <taxon>Candidatus Limisoma</taxon>
    </lineage>
</organism>
<feature type="domain" description="Glycosyltransferase 2-like" evidence="1">
    <location>
        <begin position="5"/>
        <end position="184"/>
    </location>
</feature>
<name>A0A9D9IQR5_9BACT</name>
<dbReference type="Pfam" id="PF00535">
    <property type="entry name" value="Glycos_transf_2"/>
    <property type="match status" value="1"/>
</dbReference>
<dbReference type="AlphaFoldDB" id="A0A9D9IQR5"/>
<dbReference type="SUPFAM" id="SSF53448">
    <property type="entry name" value="Nucleotide-diphospho-sugar transferases"/>
    <property type="match status" value="1"/>
</dbReference>
<protein>
    <submittedName>
        <fullName evidence="2">Glycosyltransferase family 2 protein</fullName>
    </submittedName>
</protein>
<dbReference type="Gene3D" id="3.90.550.10">
    <property type="entry name" value="Spore Coat Polysaccharide Biosynthesis Protein SpsA, Chain A"/>
    <property type="match status" value="1"/>
</dbReference>
<evidence type="ECO:0000313" key="2">
    <source>
        <dbReference type="EMBL" id="MBO8477068.1"/>
    </source>
</evidence>
<evidence type="ECO:0000259" key="1">
    <source>
        <dbReference type="Pfam" id="PF00535"/>
    </source>
</evidence>
<reference evidence="2" key="1">
    <citation type="submission" date="2020-10" db="EMBL/GenBank/DDBJ databases">
        <authorList>
            <person name="Gilroy R."/>
        </authorList>
    </citation>
    <scope>NUCLEOTIDE SEQUENCE</scope>
    <source>
        <strain evidence="2">6919</strain>
    </source>
</reference>
<dbReference type="InterPro" id="IPR029044">
    <property type="entry name" value="Nucleotide-diphossugar_trans"/>
</dbReference>
<proteinExistence type="predicted"/>
<dbReference type="PANTHER" id="PTHR43179:SF10">
    <property type="entry name" value="GLYCOSYL TRANSFERASE"/>
    <property type="match status" value="1"/>
</dbReference>
<dbReference type="PANTHER" id="PTHR43179">
    <property type="entry name" value="RHAMNOSYLTRANSFERASE WBBL"/>
    <property type="match status" value="1"/>
</dbReference>
<comment type="caution">
    <text evidence="2">The sequence shown here is derived from an EMBL/GenBank/DDBJ whole genome shotgun (WGS) entry which is preliminary data.</text>
</comment>
<dbReference type="EMBL" id="JADIMC010000100">
    <property type="protein sequence ID" value="MBO8477068.1"/>
    <property type="molecule type" value="Genomic_DNA"/>
</dbReference>
<gene>
    <name evidence="2" type="ORF">IAB88_08765</name>
</gene>